<name>A0A6L6PQB3_9BURK</name>
<evidence type="ECO:0000313" key="5">
    <source>
        <dbReference type="EMBL" id="MTV41240.1"/>
    </source>
</evidence>
<dbReference type="PROSITE" id="PS00070">
    <property type="entry name" value="ALDEHYDE_DEHYDR_CYS"/>
    <property type="match status" value="1"/>
</dbReference>
<comment type="caution">
    <text evidence="5">The sequence shown here is derived from an EMBL/GenBank/DDBJ whole genome shotgun (WGS) entry which is preliminary data.</text>
</comment>
<dbReference type="InterPro" id="IPR016161">
    <property type="entry name" value="Ald_DH/histidinol_DH"/>
</dbReference>
<evidence type="ECO:0000256" key="3">
    <source>
        <dbReference type="ARBA" id="ARBA00023027"/>
    </source>
</evidence>
<evidence type="ECO:0000256" key="2">
    <source>
        <dbReference type="ARBA" id="ARBA00023002"/>
    </source>
</evidence>
<dbReference type="Proteomes" id="UP000475582">
    <property type="component" value="Unassembled WGS sequence"/>
</dbReference>
<accession>A0A6L6PQB3</accession>
<sequence>MGAPDATALLQDTIWQGHIFDGGWRAAQGGSQPIIEPATGATLGHTGKANGDDVARAAALARAAQPAWAASDYKERAAIFRRAATLMELHGDELSQWIARETGGILPKAQLELREGVAHLHEAAAMLTQPQGQLLAAPHDQFSIARRVPHGVVGVISPFNFPLILSLRSIAPALAVGNAVVHKPDLQTPVTGGVIIARIFEQAGLPAGVLHVLPGGAEAGEALCSHPDIGMVSFTGSTAVGRRVAELAGRSLKKVSLELGGKNSLVILDDADPDIAAANVAWGAYLHQGQICMASGRILLQRGIAAAVTERLLDKAAKLPVGDPMSGTVALGPLINGRQVERLHGIVQDSISAGARLLAGGAHDGRFYPPTVLTGVKPGMRCFEEELFGPVASITVFDSDDEAIALASQTEGCLALGVISPSLARAMHIVNRVPCGHAHINDQTVLAEVHAPFGGSGSSGNGGRHGGPADWDEFTQWQWLTIKSQAPRYPF</sequence>
<evidence type="ECO:0000259" key="4">
    <source>
        <dbReference type="Pfam" id="PF00171"/>
    </source>
</evidence>
<comment type="similarity">
    <text evidence="1">Belongs to the aldehyde dehydrogenase family.</text>
</comment>
<organism evidence="5 6">
    <name type="scientific">Duganella radicis</name>
    <dbReference type="NCBI Taxonomy" id="551988"/>
    <lineage>
        <taxon>Bacteria</taxon>
        <taxon>Pseudomonadati</taxon>
        <taxon>Pseudomonadota</taxon>
        <taxon>Betaproteobacteria</taxon>
        <taxon>Burkholderiales</taxon>
        <taxon>Oxalobacteraceae</taxon>
        <taxon>Telluria group</taxon>
        <taxon>Duganella</taxon>
    </lineage>
</organism>
<dbReference type="PANTHER" id="PTHR42986">
    <property type="entry name" value="BENZALDEHYDE DEHYDROGENASE YFMT"/>
    <property type="match status" value="1"/>
</dbReference>
<gene>
    <name evidence="5" type="ORF">GM676_27120</name>
</gene>
<keyword evidence="3" id="KW-0520">NAD</keyword>
<dbReference type="OrthoDB" id="6187633at2"/>
<dbReference type="InterPro" id="IPR016160">
    <property type="entry name" value="Ald_DH_CS_CYS"/>
</dbReference>
<dbReference type="PANTHER" id="PTHR42986:SF1">
    <property type="entry name" value="BENZALDEHYDE DEHYDROGENASE YFMT"/>
    <property type="match status" value="1"/>
</dbReference>
<feature type="domain" description="Aldehyde dehydrogenase" evidence="4">
    <location>
        <begin position="24"/>
        <end position="479"/>
    </location>
</feature>
<dbReference type="EMBL" id="WNKY01000051">
    <property type="protein sequence ID" value="MTV41240.1"/>
    <property type="molecule type" value="Genomic_DNA"/>
</dbReference>
<dbReference type="SUPFAM" id="SSF53720">
    <property type="entry name" value="ALDH-like"/>
    <property type="match status" value="1"/>
</dbReference>
<dbReference type="RefSeq" id="WP_155467342.1">
    <property type="nucleotide sequence ID" value="NZ_WNKY01000051.1"/>
</dbReference>
<dbReference type="InterPro" id="IPR015590">
    <property type="entry name" value="Aldehyde_DH_dom"/>
</dbReference>
<dbReference type="CDD" id="cd07152">
    <property type="entry name" value="ALDH_BenzADH"/>
    <property type="match status" value="1"/>
</dbReference>
<dbReference type="FunFam" id="3.40.605.10:FF:000007">
    <property type="entry name" value="NAD/NADP-dependent betaine aldehyde dehydrogenase"/>
    <property type="match status" value="1"/>
</dbReference>
<dbReference type="InterPro" id="IPR016163">
    <property type="entry name" value="Ald_DH_C"/>
</dbReference>
<dbReference type="Pfam" id="PF00171">
    <property type="entry name" value="Aldedh"/>
    <property type="match status" value="1"/>
</dbReference>
<reference evidence="5 6" key="1">
    <citation type="submission" date="2019-11" db="EMBL/GenBank/DDBJ databases">
        <title>Type strains purchased from KCTC, JCM and DSMZ.</title>
        <authorList>
            <person name="Lu H."/>
        </authorList>
    </citation>
    <scope>NUCLEOTIDE SEQUENCE [LARGE SCALE GENOMIC DNA]</scope>
    <source>
        <strain evidence="5 6">KCTC 22382</strain>
    </source>
</reference>
<evidence type="ECO:0000256" key="1">
    <source>
        <dbReference type="ARBA" id="ARBA00009986"/>
    </source>
</evidence>
<dbReference type="AlphaFoldDB" id="A0A6L6PQB3"/>
<dbReference type="GO" id="GO:0016620">
    <property type="term" value="F:oxidoreductase activity, acting on the aldehyde or oxo group of donors, NAD or NADP as acceptor"/>
    <property type="evidence" value="ECO:0007669"/>
    <property type="project" value="InterPro"/>
</dbReference>
<evidence type="ECO:0000313" key="6">
    <source>
        <dbReference type="Proteomes" id="UP000475582"/>
    </source>
</evidence>
<dbReference type="Gene3D" id="3.40.309.10">
    <property type="entry name" value="Aldehyde Dehydrogenase, Chain A, domain 2"/>
    <property type="match status" value="1"/>
</dbReference>
<proteinExistence type="inferred from homology"/>
<dbReference type="Gene3D" id="3.40.605.10">
    <property type="entry name" value="Aldehyde Dehydrogenase, Chain A, domain 1"/>
    <property type="match status" value="1"/>
</dbReference>
<dbReference type="InterPro" id="IPR016162">
    <property type="entry name" value="Ald_DH_N"/>
</dbReference>
<keyword evidence="6" id="KW-1185">Reference proteome</keyword>
<keyword evidence="2" id="KW-0560">Oxidoreductase</keyword>
<protein>
    <submittedName>
        <fullName evidence="5">Aldehyde dehydrogenase family protein</fullName>
    </submittedName>
</protein>